<protein>
    <submittedName>
        <fullName evidence="2">Uncharacterized protein</fullName>
    </submittedName>
</protein>
<accession>A0A2Z2HU18</accession>
<name>A0A2Z2HU18_9EURY</name>
<evidence type="ECO:0000256" key="1">
    <source>
        <dbReference type="SAM" id="MobiDB-lite"/>
    </source>
</evidence>
<dbReference type="Proteomes" id="UP000250088">
    <property type="component" value="Chromosome"/>
</dbReference>
<dbReference type="EMBL" id="CP019893">
    <property type="protein sequence ID" value="ARS90709.1"/>
    <property type="molecule type" value="Genomic_DNA"/>
</dbReference>
<feature type="compositionally biased region" description="Basic and acidic residues" evidence="1">
    <location>
        <begin position="23"/>
        <end position="38"/>
    </location>
</feature>
<dbReference type="OrthoDB" id="165777at2157"/>
<evidence type="ECO:0000313" key="3">
    <source>
        <dbReference type="Proteomes" id="UP000250088"/>
    </source>
</evidence>
<dbReference type="InterPro" id="IPR058320">
    <property type="entry name" value="DUF8007"/>
</dbReference>
<reference evidence="3" key="1">
    <citation type="submission" date="2017-02" db="EMBL/GenBank/DDBJ databases">
        <title>Natronthermophilus aegyptiacus gen. nov.,sp. nov., an aerobic, extremely halophilic alkalithermophilic archaeon isolated from the athalassohaline Wadi An Natrun, Egypt.</title>
        <authorList>
            <person name="Zhao B."/>
        </authorList>
    </citation>
    <scope>NUCLEOTIDE SEQUENCE [LARGE SCALE GENOMIC DNA]</scope>
    <source>
        <strain evidence="3">JW/NM-HA 15</strain>
    </source>
</reference>
<dbReference type="GeneID" id="32895183"/>
<dbReference type="AlphaFoldDB" id="A0A2Z2HU18"/>
<gene>
    <name evidence="2" type="ORF">B1756_13865</name>
</gene>
<keyword evidence="3" id="KW-1185">Reference proteome</keyword>
<proteinExistence type="predicted"/>
<dbReference type="KEGG" id="naj:B1756_13865"/>
<organism evidence="2 3">
    <name type="scientific">Natrarchaeobaculum aegyptiacum</name>
    <dbReference type="NCBI Taxonomy" id="745377"/>
    <lineage>
        <taxon>Archaea</taxon>
        <taxon>Methanobacteriati</taxon>
        <taxon>Methanobacteriota</taxon>
        <taxon>Stenosarchaea group</taxon>
        <taxon>Halobacteria</taxon>
        <taxon>Halobacteriales</taxon>
        <taxon>Natrialbaceae</taxon>
        <taxon>Natrarchaeobaculum</taxon>
    </lineage>
</organism>
<sequence>MERQREACGRCSMSTTVDVASAGREDEDHAERDPFGEDRIEVDERELRVVSPGAWLSSVNDRIGAYVDRLTWKNR</sequence>
<dbReference type="RefSeq" id="WP_086889080.1">
    <property type="nucleotide sequence ID" value="NZ_CP019893.1"/>
</dbReference>
<evidence type="ECO:0000313" key="2">
    <source>
        <dbReference type="EMBL" id="ARS90709.1"/>
    </source>
</evidence>
<dbReference type="Pfam" id="PF26029">
    <property type="entry name" value="DUF8007"/>
    <property type="match status" value="1"/>
</dbReference>
<feature type="region of interest" description="Disordered" evidence="1">
    <location>
        <begin position="1"/>
        <end position="38"/>
    </location>
</feature>